<dbReference type="SUPFAM" id="SSF88697">
    <property type="entry name" value="PUA domain-like"/>
    <property type="match status" value="1"/>
</dbReference>
<dbReference type="InterPro" id="IPR015947">
    <property type="entry name" value="PUA-like_sf"/>
</dbReference>
<protein>
    <submittedName>
        <fullName evidence="1">Uncharacterized protein</fullName>
    </submittedName>
</protein>
<evidence type="ECO:0000313" key="2">
    <source>
        <dbReference type="Proteomes" id="UP000033881"/>
    </source>
</evidence>
<sequence length="91" mass="10238">MPKSKRSRYFKIKSGDAIVFLLVTGKEKVYTIVQFVHHYPDFRTMLQKEGPKKVLSSGGNIEQGVASYNSLSGYKELVKKYGVFAFGIKAT</sequence>
<evidence type="ECO:0000313" key="1">
    <source>
        <dbReference type="EMBL" id="KKR01069.1"/>
    </source>
</evidence>
<dbReference type="AlphaFoldDB" id="A0A0G0MAH8"/>
<dbReference type="Proteomes" id="UP000033881">
    <property type="component" value="Unassembled WGS sequence"/>
</dbReference>
<proteinExistence type="predicted"/>
<organism evidence="1 2">
    <name type="scientific">Candidatus Woesebacteria bacterium GW2011_GWB1_39_12</name>
    <dbReference type="NCBI Taxonomy" id="1618574"/>
    <lineage>
        <taxon>Bacteria</taxon>
        <taxon>Candidatus Woeseibacteriota</taxon>
    </lineage>
</organism>
<dbReference type="EMBL" id="LBWB01000007">
    <property type="protein sequence ID" value="KKR01069.1"/>
    <property type="molecule type" value="Genomic_DNA"/>
</dbReference>
<dbReference type="Gene3D" id="2.30.130.30">
    <property type="entry name" value="Hypothetical protein"/>
    <property type="match status" value="1"/>
</dbReference>
<name>A0A0G0MAH8_9BACT</name>
<gene>
    <name evidence="1" type="ORF">UT24_C0007G0031</name>
</gene>
<accession>A0A0G0MAH8</accession>
<comment type="caution">
    <text evidence="1">The sequence shown here is derived from an EMBL/GenBank/DDBJ whole genome shotgun (WGS) entry which is preliminary data.</text>
</comment>
<reference evidence="1 2" key="1">
    <citation type="journal article" date="2015" name="Nature">
        <title>rRNA introns, odd ribosomes, and small enigmatic genomes across a large radiation of phyla.</title>
        <authorList>
            <person name="Brown C.T."/>
            <person name="Hug L.A."/>
            <person name="Thomas B.C."/>
            <person name="Sharon I."/>
            <person name="Castelle C.J."/>
            <person name="Singh A."/>
            <person name="Wilkins M.J."/>
            <person name="Williams K.H."/>
            <person name="Banfield J.F."/>
        </authorList>
    </citation>
    <scope>NUCLEOTIDE SEQUENCE [LARGE SCALE GENOMIC DNA]</scope>
</reference>